<dbReference type="EMBL" id="GBHO01001661">
    <property type="protein sequence ID" value="JAG41943.1"/>
    <property type="molecule type" value="Transcribed_RNA"/>
</dbReference>
<evidence type="ECO:0000313" key="2">
    <source>
        <dbReference type="EMBL" id="JAG41945.1"/>
    </source>
</evidence>
<gene>
    <name evidence="1" type="ORF">CM83_20216</name>
    <name evidence="2" type="ORF">CM83_20220</name>
    <name evidence="4" type="ORF">g.30655</name>
    <name evidence="3" type="ORF">g.30659</name>
</gene>
<evidence type="ECO:0000313" key="1">
    <source>
        <dbReference type="EMBL" id="JAG41943.1"/>
    </source>
</evidence>
<reference evidence="2" key="1">
    <citation type="journal article" date="2014" name="PLoS ONE">
        <title>Transcriptome-Based Identification of ABC Transporters in the Western Tarnished Plant Bug Lygus hesperus.</title>
        <authorList>
            <person name="Hull J.J."/>
            <person name="Chaney K."/>
            <person name="Geib S.M."/>
            <person name="Fabrick J.A."/>
            <person name="Brent C.S."/>
            <person name="Walsh D."/>
            <person name="Lavine L.C."/>
        </authorList>
    </citation>
    <scope>NUCLEOTIDE SEQUENCE</scope>
</reference>
<accession>A0A0A9ZHR1</accession>
<dbReference type="EMBL" id="GDHC01003049">
    <property type="protein sequence ID" value="JAQ15580.1"/>
    <property type="molecule type" value="Transcribed_RNA"/>
</dbReference>
<proteinExistence type="predicted"/>
<dbReference type="EMBL" id="GDHC01005418">
    <property type="protein sequence ID" value="JAQ13211.1"/>
    <property type="molecule type" value="Transcribed_RNA"/>
</dbReference>
<reference evidence="3" key="3">
    <citation type="journal article" date="2016" name="Gigascience">
        <title>De novo construction of an expanded transcriptome assembly for the western tarnished plant bug, Lygus hesperus.</title>
        <authorList>
            <person name="Tassone E.E."/>
            <person name="Geib S.M."/>
            <person name="Hall B."/>
            <person name="Fabrick J.A."/>
            <person name="Brent C.S."/>
            <person name="Hull J.J."/>
        </authorList>
    </citation>
    <scope>NUCLEOTIDE SEQUENCE</scope>
</reference>
<reference evidence="2" key="2">
    <citation type="submission" date="2014-07" db="EMBL/GenBank/DDBJ databases">
        <authorList>
            <person name="Hull J."/>
        </authorList>
    </citation>
    <scope>NUCLEOTIDE SEQUENCE</scope>
</reference>
<name>A0A0A9ZHR1_LYGHE</name>
<dbReference type="AlphaFoldDB" id="A0A0A9ZHR1"/>
<organism evidence="2">
    <name type="scientific">Lygus hesperus</name>
    <name type="common">Western plant bug</name>
    <dbReference type="NCBI Taxonomy" id="30085"/>
    <lineage>
        <taxon>Eukaryota</taxon>
        <taxon>Metazoa</taxon>
        <taxon>Ecdysozoa</taxon>
        <taxon>Arthropoda</taxon>
        <taxon>Hexapoda</taxon>
        <taxon>Insecta</taxon>
        <taxon>Pterygota</taxon>
        <taxon>Neoptera</taxon>
        <taxon>Paraneoptera</taxon>
        <taxon>Hemiptera</taxon>
        <taxon>Heteroptera</taxon>
        <taxon>Panheteroptera</taxon>
        <taxon>Cimicomorpha</taxon>
        <taxon>Miridae</taxon>
        <taxon>Mirini</taxon>
        <taxon>Lygus</taxon>
    </lineage>
</organism>
<dbReference type="EMBL" id="GBHO01001659">
    <property type="protein sequence ID" value="JAG41945.1"/>
    <property type="molecule type" value="Transcribed_RNA"/>
</dbReference>
<evidence type="ECO:0000313" key="3">
    <source>
        <dbReference type="EMBL" id="JAQ13211.1"/>
    </source>
</evidence>
<sequence>MLTSLPSSLAIPVLPSKQASERCRHRQTVQVSVNLRHCKDTFLISDLHDMFGTNVKLDDLIGRYIIVEGDRGADMGQIIAVLKSSVVAYGENSVSSKMNYPLALNTAGVQSTIMMEEKREMQR</sequence>
<protein>
    <submittedName>
        <fullName evidence="2">Uncharacterized protein PB7E8.02</fullName>
    </submittedName>
</protein>
<evidence type="ECO:0000313" key="4">
    <source>
        <dbReference type="EMBL" id="JAQ15580.1"/>
    </source>
</evidence>